<evidence type="ECO:0000313" key="3">
    <source>
        <dbReference type="EMBL" id="QTX33511.1"/>
    </source>
</evidence>
<evidence type="ECO:0000313" key="4">
    <source>
        <dbReference type="Proteomes" id="UP000671879"/>
    </source>
</evidence>
<dbReference type="Proteomes" id="UP000671879">
    <property type="component" value="Chromosome"/>
</dbReference>
<protein>
    <submittedName>
        <fullName evidence="3">FAD-binding oxidoreductase</fullName>
    </submittedName>
</protein>
<keyword evidence="4" id="KW-1185">Reference proteome</keyword>
<name>A0A9Q7ABC0_9BACT</name>
<dbReference type="InterPro" id="IPR036188">
    <property type="entry name" value="FAD/NAD-bd_sf"/>
</dbReference>
<dbReference type="SUPFAM" id="SSF51905">
    <property type="entry name" value="FAD/NAD(P)-binding domain"/>
    <property type="match status" value="1"/>
</dbReference>
<accession>A0A9Q7ABC0</accession>
<dbReference type="AlphaFoldDB" id="A0A9Q7ABC0"/>
<dbReference type="InterPro" id="IPR006076">
    <property type="entry name" value="FAD-dep_OxRdtase"/>
</dbReference>
<dbReference type="Gene3D" id="3.30.9.10">
    <property type="entry name" value="D-Amino Acid Oxidase, subunit A, domain 2"/>
    <property type="match status" value="1"/>
</dbReference>
<gene>
    <name evidence="3" type="ORF">KAR29_06560</name>
</gene>
<dbReference type="RefSeq" id="WP_274374796.1">
    <property type="nucleotide sequence ID" value="NZ_CP072943.1"/>
</dbReference>
<keyword evidence="1" id="KW-0560">Oxidoreductase</keyword>
<evidence type="ECO:0000259" key="2">
    <source>
        <dbReference type="Pfam" id="PF01266"/>
    </source>
</evidence>
<dbReference type="SUPFAM" id="SSF54373">
    <property type="entry name" value="FAD-linked reductases, C-terminal domain"/>
    <property type="match status" value="1"/>
</dbReference>
<organism evidence="3 4">
    <name type="scientific">Aminithiophilus ramosus</name>
    <dbReference type="NCBI Taxonomy" id="3029084"/>
    <lineage>
        <taxon>Bacteria</taxon>
        <taxon>Thermotogati</taxon>
        <taxon>Synergistota</taxon>
        <taxon>Synergistia</taxon>
        <taxon>Synergistales</taxon>
        <taxon>Aminithiophilaceae</taxon>
        <taxon>Aminithiophilus</taxon>
    </lineage>
</organism>
<feature type="domain" description="FAD dependent oxidoreductase" evidence="2">
    <location>
        <begin position="9"/>
        <end position="353"/>
    </location>
</feature>
<dbReference type="GO" id="GO:0005737">
    <property type="term" value="C:cytoplasm"/>
    <property type="evidence" value="ECO:0007669"/>
    <property type="project" value="TreeGrafter"/>
</dbReference>
<reference evidence="4" key="1">
    <citation type="submission" date="2021-04" db="EMBL/GenBank/DDBJ databases">
        <title>A novel Synergistetes isolate from a pyrite-forming mixed culture.</title>
        <authorList>
            <person name="Bunk B."/>
            <person name="Sproer C."/>
            <person name="Spring S."/>
            <person name="Pester M."/>
        </authorList>
    </citation>
    <scope>NUCLEOTIDE SEQUENCE [LARGE SCALE GENOMIC DNA]</scope>
    <source>
        <strain evidence="4">J.5.4.2-T.3.5.2</strain>
    </source>
</reference>
<dbReference type="Gene3D" id="3.50.50.60">
    <property type="entry name" value="FAD/NAD(P)-binding domain"/>
    <property type="match status" value="1"/>
</dbReference>
<dbReference type="EMBL" id="CP072943">
    <property type="protein sequence ID" value="QTX33511.1"/>
    <property type="molecule type" value="Genomic_DNA"/>
</dbReference>
<sequence>MTWKTKAEAVVVGGGVQGMATAYHLAKMGMKDVVLLEKGTVCSGSTGRCGAGIRAQWGLEMNCRFGLACVDRFEHLAEELGMDVGLNQGGYLMVAYEESEFDQLKANMALQNRLGITTHVVSYDEAREICPGLSAADAVGFTFHARDGHADPFLTTFAFQEAAKRLGVTIYKNTECTAVRVDSGRVVGVDTTGGAIATPIVVNAAGGYSQFIAKMAGVDIPNYSERHEILITEPVEPGVCPPMLMSFSGNYYIQQRPHGSIIGGCSPEGHPADYELGNSWDFVEQMSRTITKLLPRTKGVRVVRQWSGLYNMTPDRAPIMGEADTVKGFFLTCGYSGHGFMFGPVSGDLMAQLILTGKTAIDIEPLHYRRFAEGKLLIEPAVV</sequence>
<dbReference type="Pfam" id="PF01266">
    <property type="entry name" value="DAO"/>
    <property type="match status" value="1"/>
</dbReference>
<proteinExistence type="predicted"/>
<dbReference type="KEGG" id="aram:KAR29_06560"/>
<dbReference type="PANTHER" id="PTHR13847:SF287">
    <property type="entry name" value="FAD-DEPENDENT OXIDOREDUCTASE DOMAIN-CONTAINING PROTEIN 1"/>
    <property type="match status" value="1"/>
</dbReference>
<dbReference type="GO" id="GO:0016491">
    <property type="term" value="F:oxidoreductase activity"/>
    <property type="evidence" value="ECO:0007669"/>
    <property type="project" value="UniProtKB-KW"/>
</dbReference>
<dbReference type="PANTHER" id="PTHR13847">
    <property type="entry name" value="SARCOSINE DEHYDROGENASE-RELATED"/>
    <property type="match status" value="1"/>
</dbReference>
<evidence type="ECO:0000256" key="1">
    <source>
        <dbReference type="ARBA" id="ARBA00023002"/>
    </source>
</evidence>